<feature type="active site" description="Charge relay system" evidence="5">
    <location>
        <position position="249"/>
    </location>
</feature>
<comment type="similarity">
    <text evidence="1 5">Belongs to the peptidase S8 family.</text>
</comment>
<keyword evidence="4 5" id="KW-0720">Serine protease</keyword>
<evidence type="ECO:0000259" key="6">
    <source>
        <dbReference type="Pfam" id="PF00082"/>
    </source>
</evidence>
<keyword evidence="3 5" id="KW-0378">Hydrolase</keyword>
<evidence type="ECO:0000313" key="8">
    <source>
        <dbReference type="Proteomes" id="UP000275078"/>
    </source>
</evidence>
<organism evidence="7 8">
    <name type="scientific">Ascobolus immersus RN42</name>
    <dbReference type="NCBI Taxonomy" id="1160509"/>
    <lineage>
        <taxon>Eukaryota</taxon>
        <taxon>Fungi</taxon>
        <taxon>Dikarya</taxon>
        <taxon>Ascomycota</taxon>
        <taxon>Pezizomycotina</taxon>
        <taxon>Pezizomycetes</taxon>
        <taxon>Pezizales</taxon>
        <taxon>Ascobolaceae</taxon>
        <taxon>Ascobolus</taxon>
    </lineage>
</organism>
<dbReference type="InterPro" id="IPR036852">
    <property type="entry name" value="Peptidase_S8/S53_dom_sf"/>
</dbReference>
<dbReference type="AlphaFoldDB" id="A0A3N4I8S3"/>
<dbReference type="InterPro" id="IPR050131">
    <property type="entry name" value="Peptidase_S8_subtilisin-like"/>
</dbReference>
<accession>A0A3N4I8S3</accession>
<evidence type="ECO:0000256" key="4">
    <source>
        <dbReference type="ARBA" id="ARBA00022825"/>
    </source>
</evidence>
<dbReference type="PROSITE" id="PS51892">
    <property type="entry name" value="SUBTILASE"/>
    <property type="match status" value="1"/>
</dbReference>
<evidence type="ECO:0000256" key="1">
    <source>
        <dbReference type="ARBA" id="ARBA00011073"/>
    </source>
</evidence>
<dbReference type="PANTHER" id="PTHR43806">
    <property type="entry name" value="PEPTIDASE S8"/>
    <property type="match status" value="1"/>
</dbReference>
<dbReference type="OrthoDB" id="1896086at2759"/>
<dbReference type="SUPFAM" id="SSF52743">
    <property type="entry name" value="Subtilisin-like"/>
    <property type="match status" value="1"/>
</dbReference>
<dbReference type="Proteomes" id="UP000275078">
    <property type="component" value="Unassembled WGS sequence"/>
</dbReference>
<dbReference type="PROSITE" id="PS00138">
    <property type="entry name" value="SUBTILASE_SER"/>
    <property type="match status" value="1"/>
</dbReference>
<keyword evidence="2 5" id="KW-0645">Protease</keyword>
<gene>
    <name evidence="7" type="ORF">BJ508DRAFT_375732</name>
</gene>
<evidence type="ECO:0000313" key="7">
    <source>
        <dbReference type="EMBL" id="RPA82483.1"/>
    </source>
</evidence>
<protein>
    <submittedName>
        <fullName evidence="7">Subtilisin-like protein</fullName>
    </submittedName>
</protein>
<dbReference type="InterPro" id="IPR000209">
    <property type="entry name" value="Peptidase_S8/S53_dom"/>
</dbReference>
<evidence type="ECO:0000256" key="5">
    <source>
        <dbReference type="PROSITE-ProRule" id="PRU01240"/>
    </source>
</evidence>
<feature type="domain" description="Peptidase S8/S53" evidence="6">
    <location>
        <begin position="235"/>
        <end position="428"/>
    </location>
</feature>
<dbReference type="InterPro" id="IPR023828">
    <property type="entry name" value="Peptidase_S8_Ser-AS"/>
</dbReference>
<dbReference type="Gene3D" id="3.40.50.200">
    <property type="entry name" value="Peptidase S8/S53 domain"/>
    <property type="match status" value="1"/>
</dbReference>
<name>A0A3N4I8S3_ASCIM</name>
<dbReference type="EMBL" id="ML119671">
    <property type="protein sequence ID" value="RPA82483.1"/>
    <property type="molecule type" value="Genomic_DNA"/>
</dbReference>
<evidence type="ECO:0000256" key="2">
    <source>
        <dbReference type="ARBA" id="ARBA00022670"/>
    </source>
</evidence>
<dbReference type="Pfam" id="PF00082">
    <property type="entry name" value="Peptidase_S8"/>
    <property type="match status" value="1"/>
</dbReference>
<reference evidence="7 8" key="1">
    <citation type="journal article" date="2018" name="Nat. Ecol. Evol.">
        <title>Pezizomycetes genomes reveal the molecular basis of ectomycorrhizal truffle lifestyle.</title>
        <authorList>
            <person name="Murat C."/>
            <person name="Payen T."/>
            <person name="Noel B."/>
            <person name="Kuo A."/>
            <person name="Morin E."/>
            <person name="Chen J."/>
            <person name="Kohler A."/>
            <person name="Krizsan K."/>
            <person name="Balestrini R."/>
            <person name="Da Silva C."/>
            <person name="Montanini B."/>
            <person name="Hainaut M."/>
            <person name="Levati E."/>
            <person name="Barry K.W."/>
            <person name="Belfiori B."/>
            <person name="Cichocki N."/>
            <person name="Clum A."/>
            <person name="Dockter R.B."/>
            <person name="Fauchery L."/>
            <person name="Guy J."/>
            <person name="Iotti M."/>
            <person name="Le Tacon F."/>
            <person name="Lindquist E.A."/>
            <person name="Lipzen A."/>
            <person name="Malagnac F."/>
            <person name="Mello A."/>
            <person name="Molinier V."/>
            <person name="Miyauchi S."/>
            <person name="Poulain J."/>
            <person name="Riccioni C."/>
            <person name="Rubini A."/>
            <person name="Sitrit Y."/>
            <person name="Splivallo R."/>
            <person name="Traeger S."/>
            <person name="Wang M."/>
            <person name="Zifcakova L."/>
            <person name="Wipf D."/>
            <person name="Zambonelli A."/>
            <person name="Paolocci F."/>
            <person name="Nowrousian M."/>
            <person name="Ottonello S."/>
            <person name="Baldrian P."/>
            <person name="Spatafora J.W."/>
            <person name="Henrissat B."/>
            <person name="Nagy L.G."/>
            <person name="Aury J.M."/>
            <person name="Wincker P."/>
            <person name="Grigoriev I.V."/>
            <person name="Bonfante P."/>
            <person name="Martin F.M."/>
        </authorList>
    </citation>
    <scope>NUCLEOTIDE SEQUENCE [LARGE SCALE GENOMIC DNA]</scope>
    <source>
        <strain evidence="7 8">RN42</strain>
    </source>
</reference>
<feature type="active site" description="Charge relay system" evidence="5">
    <location>
        <position position="207"/>
    </location>
</feature>
<keyword evidence="8" id="KW-1185">Reference proteome</keyword>
<dbReference type="CDD" id="cd00306">
    <property type="entry name" value="Peptidases_S8_S53"/>
    <property type="match status" value="1"/>
</dbReference>
<dbReference type="PANTHER" id="PTHR43806:SF11">
    <property type="entry name" value="CEREVISIN-RELATED"/>
    <property type="match status" value="1"/>
</dbReference>
<proteinExistence type="inferred from homology"/>
<evidence type="ECO:0000256" key="3">
    <source>
        <dbReference type="ARBA" id="ARBA00022801"/>
    </source>
</evidence>
<dbReference type="STRING" id="1160509.A0A3N4I8S3"/>
<sequence>MPRSSPDPPSPFEKCHQLQHGTVSPGLYPHETMYRYKDGPPVFAQRQAYDTVWSPPAQNPHKLFAVYVRLKLGLSATDYEDHYIKVFELCRAQEVKGVIGTGITVDMSFHGGGVDEVAYCAVFNPSVGKQVAADSIVERYSPWDPAERRKKCQPYRPVENWSLSAMTKDQWSEEIHAREEQNGFRVRFPGRFQIEELGRGKTLYVVDDLMDGSINIFRSRANGASRVRTIDMHPLSRTVGYQKQHFEHHGEEVAALAAGSERGIAQSCDIVSVAIYPENSQICTPDAPYLAFRRILQDVEEHGLERRCVVNISTEGGTGPADLDFARAIDRHAARGIIVVHCAGNDGEQISQQAPLWPMMSPNCVVVGGMDIDGSYIAESNWAEGDNIVTVVAPAADLEVEWNGYFRRAYGTSFATPLVAAVILCLQDGILEHAEVLARFKEHHTRHATNGIISPILCVA</sequence>
<dbReference type="GO" id="GO:0004252">
    <property type="term" value="F:serine-type endopeptidase activity"/>
    <property type="evidence" value="ECO:0007669"/>
    <property type="project" value="UniProtKB-UniRule"/>
</dbReference>
<feature type="active site" description="Charge relay system" evidence="5">
    <location>
        <position position="413"/>
    </location>
</feature>
<dbReference type="GO" id="GO:0006508">
    <property type="term" value="P:proteolysis"/>
    <property type="evidence" value="ECO:0007669"/>
    <property type="project" value="UniProtKB-KW"/>
</dbReference>